<dbReference type="AlphaFoldDB" id="A0AAE9ZAT6"/>
<dbReference type="Proteomes" id="UP001214043">
    <property type="component" value="Chromosome"/>
</dbReference>
<accession>A0AAE9ZAT6</accession>
<dbReference type="KEGG" id="hfl:PUV54_13110"/>
<dbReference type="RefSeq" id="WP_274492715.1">
    <property type="nucleotide sequence ID" value="NZ_CP118166.1"/>
</dbReference>
<proteinExistence type="predicted"/>
<organism evidence="3 4">
    <name type="scientific">Hyphococcus flavus</name>
    <dbReference type="NCBI Taxonomy" id="1866326"/>
    <lineage>
        <taxon>Bacteria</taxon>
        <taxon>Pseudomonadati</taxon>
        <taxon>Pseudomonadota</taxon>
        <taxon>Alphaproteobacteria</taxon>
        <taxon>Parvularculales</taxon>
        <taxon>Parvularculaceae</taxon>
        <taxon>Hyphococcus</taxon>
    </lineage>
</organism>
<sequence>MTNDITVLIAAPLIVLVMSFLLLRLTRQRGEGDRGASHPAKQYREWNFREPGQ</sequence>
<keyword evidence="2" id="KW-0812">Transmembrane</keyword>
<dbReference type="EMBL" id="CP118166">
    <property type="protein sequence ID" value="WDI30893.1"/>
    <property type="molecule type" value="Genomic_DNA"/>
</dbReference>
<name>A0AAE9ZAT6_9PROT</name>
<protein>
    <submittedName>
        <fullName evidence="3">Uncharacterized protein</fullName>
    </submittedName>
</protein>
<evidence type="ECO:0000256" key="1">
    <source>
        <dbReference type="SAM" id="MobiDB-lite"/>
    </source>
</evidence>
<feature type="region of interest" description="Disordered" evidence="1">
    <location>
        <begin position="29"/>
        <end position="53"/>
    </location>
</feature>
<keyword evidence="2" id="KW-0472">Membrane</keyword>
<keyword evidence="2" id="KW-1133">Transmembrane helix</keyword>
<evidence type="ECO:0000256" key="2">
    <source>
        <dbReference type="SAM" id="Phobius"/>
    </source>
</evidence>
<keyword evidence="4" id="KW-1185">Reference proteome</keyword>
<evidence type="ECO:0000313" key="4">
    <source>
        <dbReference type="Proteomes" id="UP001214043"/>
    </source>
</evidence>
<evidence type="ECO:0000313" key="3">
    <source>
        <dbReference type="EMBL" id="WDI30893.1"/>
    </source>
</evidence>
<gene>
    <name evidence="3" type="ORF">PUV54_13110</name>
</gene>
<feature type="transmembrane region" description="Helical" evidence="2">
    <location>
        <begin position="6"/>
        <end position="25"/>
    </location>
</feature>
<reference evidence="3" key="1">
    <citation type="submission" date="2023-02" db="EMBL/GenBank/DDBJ databases">
        <title>Genome sequence of Hyphococcus flavus.</title>
        <authorList>
            <person name="Rong J.-C."/>
            <person name="Zhao Q."/>
            <person name="Yi M."/>
            <person name="Wu J.-Y."/>
        </authorList>
    </citation>
    <scope>NUCLEOTIDE SEQUENCE</scope>
    <source>
        <strain evidence="3">MCCC 1K03223</strain>
    </source>
</reference>